<dbReference type="InterPro" id="IPR029068">
    <property type="entry name" value="Glyas_Bleomycin-R_OHBP_Dase"/>
</dbReference>
<protein>
    <submittedName>
        <fullName evidence="2">VOC family protein</fullName>
    </submittedName>
</protein>
<comment type="caution">
    <text evidence="2">The sequence shown here is derived from an EMBL/GenBank/DDBJ whole genome shotgun (WGS) entry which is preliminary data.</text>
</comment>
<keyword evidence="3" id="KW-1185">Reference proteome</keyword>
<evidence type="ECO:0000313" key="2">
    <source>
        <dbReference type="EMBL" id="MFC3962084.1"/>
    </source>
</evidence>
<dbReference type="Pfam" id="PF18029">
    <property type="entry name" value="Glyoxalase_6"/>
    <property type="match status" value="2"/>
</dbReference>
<evidence type="ECO:0000313" key="3">
    <source>
        <dbReference type="Proteomes" id="UP001595696"/>
    </source>
</evidence>
<feature type="domain" description="Glyoxalase-like" evidence="1">
    <location>
        <begin position="8"/>
        <end position="108"/>
    </location>
</feature>
<dbReference type="EMBL" id="JBHSAX010000007">
    <property type="protein sequence ID" value="MFC3962084.1"/>
    <property type="molecule type" value="Genomic_DNA"/>
</dbReference>
<dbReference type="Gene3D" id="3.10.180.10">
    <property type="entry name" value="2,3-Dihydroxybiphenyl 1,2-Dioxygenase, domain 1"/>
    <property type="match status" value="2"/>
</dbReference>
<evidence type="ECO:0000259" key="1">
    <source>
        <dbReference type="Pfam" id="PF18029"/>
    </source>
</evidence>
<organism evidence="2 3">
    <name type="scientific">Nocardia jiangsuensis</name>
    <dbReference type="NCBI Taxonomy" id="1691563"/>
    <lineage>
        <taxon>Bacteria</taxon>
        <taxon>Bacillati</taxon>
        <taxon>Actinomycetota</taxon>
        <taxon>Actinomycetes</taxon>
        <taxon>Mycobacteriales</taxon>
        <taxon>Nocardiaceae</taxon>
        <taxon>Nocardia</taxon>
    </lineage>
</organism>
<sequence length="243" mass="26472">MIQWVWAFLDRPAAGFDESARFWAAVTGTAVSAKRGEFSEFVTLEPAAGPGTLKMQAVPEAGRVHLDLDVADVPGARETATRLGAELVFEHPDYAVFRSPAGLTFCLTPDGRAEPGERPLVSGPGGLTTRLDQVCLDIGASDIERETEFWRKLTGLPYRVGRRPEFALLRGRPGLGYDLLLQRLDEDRPASAHLDFAASDPAAAAEQHTALGATVLRRFEHWIVMSDPDGHPYCLTARDPHGV</sequence>
<name>A0ABV8DQF9_9NOCA</name>
<dbReference type="PANTHER" id="PTHR35908">
    <property type="entry name" value="HYPOTHETICAL FUSION PROTEIN"/>
    <property type="match status" value="1"/>
</dbReference>
<dbReference type="SUPFAM" id="SSF54593">
    <property type="entry name" value="Glyoxalase/Bleomycin resistance protein/Dihydroxybiphenyl dioxygenase"/>
    <property type="match status" value="2"/>
</dbReference>
<dbReference type="PANTHER" id="PTHR35908:SF1">
    <property type="entry name" value="CONSERVED PROTEIN"/>
    <property type="match status" value="1"/>
</dbReference>
<gene>
    <name evidence="2" type="ORF">ACFO0B_08790</name>
</gene>
<proteinExistence type="predicted"/>
<dbReference type="Proteomes" id="UP001595696">
    <property type="component" value="Unassembled WGS sequence"/>
</dbReference>
<accession>A0ABV8DQF9</accession>
<reference evidence="3" key="1">
    <citation type="journal article" date="2019" name="Int. J. Syst. Evol. Microbiol.">
        <title>The Global Catalogue of Microorganisms (GCM) 10K type strain sequencing project: providing services to taxonomists for standard genome sequencing and annotation.</title>
        <authorList>
            <consortium name="The Broad Institute Genomics Platform"/>
            <consortium name="The Broad Institute Genome Sequencing Center for Infectious Disease"/>
            <person name="Wu L."/>
            <person name="Ma J."/>
        </authorList>
    </citation>
    <scope>NUCLEOTIDE SEQUENCE [LARGE SCALE GENOMIC DNA]</scope>
    <source>
        <strain evidence="3">CGMCC 4.7330</strain>
    </source>
</reference>
<dbReference type="InterPro" id="IPR041581">
    <property type="entry name" value="Glyoxalase_6"/>
</dbReference>
<dbReference type="RefSeq" id="WP_378611828.1">
    <property type="nucleotide sequence ID" value="NZ_JBHSAX010000007.1"/>
</dbReference>
<feature type="domain" description="Glyoxalase-like" evidence="1">
    <location>
        <begin position="133"/>
        <end position="236"/>
    </location>
</feature>